<sequence length="457" mass="51247">MNLLNRQLIKERPYPEKVLQFGTGVLLRGLPDYFIEKANKTGLFGGSIVVVKSTASGGTDKFELQDNLYTLHIKGLEKGVDVQDVLLVSAISRVVSAASDWTAILDVARNPEVETVISNTTEVGIVFDEQDDPLTSPPVSFPGKLTAVLLERFRAFSGAKDKGMIILPTELIDKNGDVLRDIIIAMAERHQLGADFINWIKRCNHFCNTLVDRIVPGSLSASEQEQAESQLGYKDELAIMAEPFCLWAIESSHPRVSEVLSFARADKRVVITPDIQKFKELKLRLLNGSHTFACGLAILAGFDTVKEAMADPVFSKYVKQVMHKEIIPTLLEVGIDKGEASEFADHVIDRFGNPYLHHQWQSISTNYTSKMRMRNLPTIARYVQRYNEVPAYMALGFAGYLQFMKATEGNELFAVWEADLLPYTGFRNAVEDYITRLETQPVLDVINQLNRNEEARD</sequence>
<dbReference type="InterPro" id="IPR036291">
    <property type="entry name" value="NAD(P)-bd_dom_sf"/>
</dbReference>
<dbReference type="PRINTS" id="PR00084">
    <property type="entry name" value="MTLDHDRGNASE"/>
</dbReference>
<dbReference type="Gene3D" id="1.10.1040.10">
    <property type="entry name" value="N-(1-d-carboxylethyl)-l-norvaline Dehydrogenase, domain 2"/>
    <property type="match status" value="1"/>
</dbReference>
<dbReference type="GO" id="GO:0008926">
    <property type="term" value="F:mannitol-1-phosphate 5-dehydrogenase activity"/>
    <property type="evidence" value="ECO:0007669"/>
    <property type="project" value="TreeGrafter"/>
</dbReference>
<dbReference type="STRING" id="1477437.SAMN05444682_101182"/>
<keyword evidence="1" id="KW-0560">Oxidoreductase</keyword>
<evidence type="ECO:0000313" key="5">
    <source>
        <dbReference type="EMBL" id="SFH77874.1"/>
    </source>
</evidence>
<organism evidence="5 6">
    <name type="scientific">Parapedobacter indicus</name>
    <dbReference type="NCBI Taxonomy" id="1477437"/>
    <lineage>
        <taxon>Bacteria</taxon>
        <taxon>Pseudomonadati</taxon>
        <taxon>Bacteroidota</taxon>
        <taxon>Sphingobacteriia</taxon>
        <taxon>Sphingobacteriales</taxon>
        <taxon>Sphingobacteriaceae</taxon>
        <taxon>Parapedobacter</taxon>
    </lineage>
</organism>
<dbReference type="InterPro" id="IPR013118">
    <property type="entry name" value="Mannitol_DH_C"/>
</dbReference>
<gene>
    <name evidence="5" type="ORF">SAMN05444682_101182</name>
</gene>
<protein>
    <submittedName>
        <fullName evidence="5">Tagaturonate reductase</fullName>
    </submittedName>
</protein>
<evidence type="ECO:0000313" key="6">
    <source>
        <dbReference type="Proteomes" id="UP000198670"/>
    </source>
</evidence>
<dbReference type="RefSeq" id="WP_090622760.1">
    <property type="nucleotide sequence ID" value="NZ_FOQO01000001.1"/>
</dbReference>
<keyword evidence="6" id="KW-1185">Reference proteome</keyword>
<reference evidence="5 6" key="1">
    <citation type="submission" date="2016-10" db="EMBL/GenBank/DDBJ databases">
        <authorList>
            <person name="de Groot N.N."/>
        </authorList>
    </citation>
    <scope>NUCLEOTIDE SEQUENCE [LARGE SCALE GENOMIC DNA]</scope>
    <source>
        <strain evidence="5 6">RK1</strain>
    </source>
</reference>
<dbReference type="SUPFAM" id="SSF51735">
    <property type="entry name" value="NAD(P)-binding Rossmann-fold domains"/>
    <property type="match status" value="1"/>
</dbReference>
<dbReference type="PANTHER" id="PTHR30524">
    <property type="entry name" value="MANNITOL-1-PHOSPHATE 5-DEHYDROGENASE"/>
    <property type="match status" value="1"/>
</dbReference>
<dbReference type="SUPFAM" id="SSF48179">
    <property type="entry name" value="6-phosphogluconate dehydrogenase C-terminal domain-like"/>
    <property type="match status" value="1"/>
</dbReference>
<dbReference type="GO" id="GO:0005829">
    <property type="term" value="C:cytosol"/>
    <property type="evidence" value="ECO:0007669"/>
    <property type="project" value="TreeGrafter"/>
</dbReference>
<name>A0A1I3CTL2_9SPHI</name>
<dbReference type="OrthoDB" id="9768714at2"/>
<dbReference type="InterPro" id="IPR013328">
    <property type="entry name" value="6PGD_dom2"/>
</dbReference>
<dbReference type="Gene3D" id="3.40.50.720">
    <property type="entry name" value="NAD(P)-binding Rossmann-like Domain"/>
    <property type="match status" value="1"/>
</dbReference>
<dbReference type="Proteomes" id="UP000198670">
    <property type="component" value="Unassembled WGS sequence"/>
</dbReference>
<dbReference type="InterPro" id="IPR008927">
    <property type="entry name" value="6-PGluconate_DH-like_C_sf"/>
</dbReference>
<evidence type="ECO:0000256" key="1">
    <source>
        <dbReference type="ARBA" id="ARBA00023002"/>
    </source>
</evidence>
<keyword evidence="2" id="KW-0520">NAD</keyword>
<dbReference type="NCBIfam" id="NF002969">
    <property type="entry name" value="PRK03643.1"/>
    <property type="match status" value="1"/>
</dbReference>
<dbReference type="EMBL" id="FOQO01000001">
    <property type="protein sequence ID" value="SFH77874.1"/>
    <property type="molecule type" value="Genomic_DNA"/>
</dbReference>
<proteinExistence type="predicted"/>
<dbReference type="InterPro" id="IPR013131">
    <property type="entry name" value="Mannitol_DH_N"/>
</dbReference>
<feature type="domain" description="Mannitol dehydrogenase C-terminal" evidence="4">
    <location>
        <begin position="274"/>
        <end position="408"/>
    </location>
</feature>
<dbReference type="AlphaFoldDB" id="A0A1I3CTL2"/>
<evidence type="ECO:0000259" key="3">
    <source>
        <dbReference type="Pfam" id="PF01232"/>
    </source>
</evidence>
<dbReference type="InterPro" id="IPR000669">
    <property type="entry name" value="Mannitol_DH"/>
</dbReference>
<dbReference type="GO" id="GO:0019592">
    <property type="term" value="P:mannitol catabolic process"/>
    <property type="evidence" value="ECO:0007669"/>
    <property type="project" value="TreeGrafter"/>
</dbReference>
<accession>A0A1I3CTL2</accession>
<dbReference type="PANTHER" id="PTHR30524:SF0">
    <property type="entry name" value="ALTRONATE OXIDOREDUCTASE-RELATED"/>
    <property type="match status" value="1"/>
</dbReference>
<feature type="domain" description="Mannitol dehydrogenase N-terminal" evidence="3">
    <location>
        <begin position="17"/>
        <end position="252"/>
    </location>
</feature>
<dbReference type="Pfam" id="PF01232">
    <property type="entry name" value="Mannitol_dh"/>
    <property type="match status" value="1"/>
</dbReference>
<evidence type="ECO:0000256" key="2">
    <source>
        <dbReference type="ARBA" id="ARBA00023027"/>
    </source>
</evidence>
<evidence type="ECO:0000259" key="4">
    <source>
        <dbReference type="Pfam" id="PF08125"/>
    </source>
</evidence>
<dbReference type="Pfam" id="PF08125">
    <property type="entry name" value="Mannitol_dh_C"/>
    <property type="match status" value="1"/>
</dbReference>